<protein>
    <submittedName>
        <fullName evidence="6">Membrane-associated proteins in eicosanoid and glutathione metabolism</fullName>
    </submittedName>
</protein>
<keyword evidence="3 5" id="KW-1133">Transmembrane helix</keyword>
<organism evidence="6 7">
    <name type="scientific">Ascodesmis nigricans</name>
    <dbReference type="NCBI Taxonomy" id="341454"/>
    <lineage>
        <taxon>Eukaryota</taxon>
        <taxon>Fungi</taxon>
        <taxon>Dikarya</taxon>
        <taxon>Ascomycota</taxon>
        <taxon>Pezizomycotina</taxon>
        <taxon>Pezizomycetes</taxon>
        <taxon>Pezizales</taxon>
        <taxon>Ascodesmidaceae</taxon>
        <taxon>Ascodesmis</taxon>
    </lineage>
</organism>
<dbReference type="InParanoid" id="A0A4S2MQJ4"/>
<name>A0A4S2MQJ4_9PEZI</name>
<feature type="transmembrane region" description="Helical" evidence="5">
    <location>
        <begin position="12"/>
        <end position="32"/>
    </location>
</feature>
<dbReference type="SUPFAM" id="SSF161084">
    <property type="entry name" value="MAPEG domain-like"/>
    <property type="match status" value="1"/>
</dbReference>
<dbReference type="PANTHER" id="PTHR10250">
    <property type="entry name" value="MICROSOMAL GLUTATHIONE S-TRANSFERASE"/>
    <property type="match status" value="1"/>
</dbReference>
<evidence type="ECO:0000313" key="6">
    <source>
        <dbReference type="EMBL" id="TGZ76607.1"/>
    </source>
</evidence>
<evidence type="ECO:0000256" key="3">
    <source>
        <dbReference type="ARBA" id="ARBA00022989"/>
    </source>
</evidence>
<evidence type="ECO:0000256" key="4">
    <source>
        <dbReference type="ARBA" id="ARBA00023136"/>
    </source>
</evidence>
<dbReference type="PANTHER" id="PTHR10250:SF26">
    <property type="entry name" value="GLUTATHIONE S-TRANSFERASE 3, MITOCHONDRIAL"/>
    <property type="match status" value="1"/>
</dbReference>
<evidence type="ECO:0000256" key="1">
    <source>
        <dbReference type="ARBA" id="ARBA00004141"/>
    </source>
</evidence>
<dbReference type="Gene3D" id="1.20.120.550">
    <property type="entry name" value="Membrane associated eicosanoid/glutathione metabolism-like domain"/>
    <property type="match status" value="1"/>
</dbReference>
<keyword evidence="2 5" id="KW-0812">Transmembrane</keyword>
<keyword evidence="7" id="KW-1185">Reference proteome</keyword>
<reference evidence="6 7" key="1">
    <citation type="submission" date="2019-04" db="EMBL/GenBank/DDBJ databases">
        <title>Comparative genomics and transcriptomics to analyze fruiting body development in filamentous ascomycetes.</title>
        <authorList>
            <consortium name="DOE Joint Genome Institute"/>
            <person name="Lutkenhaus R."/>
            <person name="Traeger S."/>
            <person name="Breuer J."/>
            <person name="Kuo A."/>
            <person name="Lipzen A."/>
            <person name="Pangilinan J."/>
            <person name="Dilworth D."/>
            <person name="Sandor L."/>
            <person name="Poggeler S."/>
            <person name="Barry K."/>
            <person name="Grigoriev I.V."/>
            <person name="Nowrousian M."/>
        </authorList>
    </citation>
    <scope>NUCLEOTIDE SEQUENCE [LARGE SCALE GENOMIC DNA]</scope>
    <source>
        <strain evidence="6 7">CBS 389.68</strain>
    </source>
</reference>
<dbReference type="GO" id="GO:0005783">
    <property type="term" value="C:endoplasmic reticulum"/>
    <property type="evidence" value="ECO:0007669"/>
    <property type="project" value="TreeGrafter"/>
</dbReference>
<dbReference type="Proteomes" id="UP000298138">
    <property type="component" value="Unassembled WGS sequence"/>
</dbReference>
<gene>
    <name evidence="6" type="ORF">EX30DRAFT_344773</name>
</gene>
<dbReference type="GO" id="GO:0004602">
    <property type="term" value="F:glutathione peroxidase activity"/>
    <property type="evidence" value="ECO:0007669"/>
    <property type="project" value="TreeGrafter"/>
</dbReference>
<dbReference type="InterPro" id="IPR001129">
    <property type="entry name" value="Membr-assoc_MAPEG"/>
</dbReference>
<comment type="subcellular location">
    <subcellularLocation>
        <location evidence="1">Membrane</location>
        <topology evidence="1">Multi-pass membrane protein</topology>
    </subcellularLocation>
</comment>
<dbReference type="GO" id="GO:0005635">
    <property type="term" value="C:nuclear envelope"/>
    <property type="evidence" value="ECO:0007669"/>
    <property type="project" value="TreeGrafter"/>
</dbReference>
<proteinExistence type="predicted"/>
<dbReference type="OrthoDB" id="410651at2759"/>
<dbReference type="GO" id="GO:0016020">
    <property type="term" value="C:membrane"/>
    <property type="evidence" value="ECO:0007669"/>
    <property type="project" value="UniProtKB-SubCell"/>
</dbReference>
<sequence>MPAPVIIPDDYTYTLIPLLFSGLLNFYHGLLVGRHRKLAKVPYPNAYVPASEANADLAKYRFNCAQRAHANYIENWPQFASSLVVAGLWYPKAAAVAGGVWAVGRLVYARGYSGSAQIGDDGKGRIGLGMVYFLAQLSLWGMSGWGLWKAVSFGL</sequence>
<evidence type="ECO:0000256" key="5">
    <source>
        <dbReference type="SAM" id="Phobius"/>
    </source>
</evidence>
<keyword evidence="4 5" id="KW-0472">Membrane</keyword>
<accession>A0A4S2MQJ4</accession>
<dbReference type="InterPro" id="IPR023352">
    <property type="entry name" value="MAPEG-like_dom_sf"/>
</dbReference>
<dbReference type="EMBL" id="ML220172">
    <property type="protein sequence ID" value="TGZ76607.1"/>
    <property type="molecule type" value="Genomic_DNA"/>
</dbReference>
<dbReference type="Pfam" id="PF01124">
    <property type="entry name" value="MAPEG"/>
    <property type="match status" value="1"/>
</dbReference>
<evidence type="ECO:0000256" key="2">
    <source>
        <dbReference type="ARBA" id="ARBA00022692"/>
    </source>
</evidence>
<dbReference type="GO" id="GO:0004364">
    <property type="term" value="F:glutathione transferase activity"/>
    <property type="evidence" value="ECO:0007669"/>
    <property type="project" value="TreeGrafter"/>
</dbReference>
<feature type="transmembrane region" description="Helical" evidence="5">
    <location>
        <begin position="126"/>
        <end position="148"/>
    </location>
</feature>
<evidence type="ECO:0000313" key="7">
    <source>
        <dbReference type="Proteomes" id="UP000298138"/>
    </source>
</evidence>
<dbReference type="AlphaFoldDB" id="A0A4S2MQJ4"/>
<dbReference type="STRING" id="341454.A0A4S2MQJ4"/>
<dbReference type="InterPro" id="IPR050997">
    <property type="entry name" value="MAPEG"/>
</dbReference>